<reference evidence="4 5" key="1">
    <citation type="submission" date="2023-03" db="EMBL/GenBank/DDBJ databases">
        <title>Bacillus Genome Sequencing.</title>
        <authorList>
            <person name="Dunlap C."/>
        </authorList>
    </citation>
    <scope>NUCLEOTIDE SEQUENCE [LARGE SCALE GENOMIC DNA]</scope>
    <source>
        <strain evidence="4 5">B-23453</strain>
    </source>
</reference>
<feature type="domain" description="Bacterial Ig" evidence="3">
    <location>
        <begin position="553"/>
        <end position="626"/>
    </location>
</feature>
<dbReference type="Proteomes" id="UP001341444">
    <property type="component" value="Unassembled WGS sequence"/>
</dbReference>
<sequence length="792" mass="85699">MLRKNLIFIFILALSLAGVVPSKADSDTTPLILKTASINQKEFHSGDTIKMEFTVENDNESGPAEDADITLANGSSSKTIYSMMRYTGNNTYEFSYRTDGMLQGNWYVESITLYDNAGNSSTYGSGTPLISNLSFSMLDGETDSTPPELTSVKISQSTAKPGDKVIVSIEYNDESGLSNGSVSFRHIETNDYPSSLFAGFHYNDVTGHYEAEITIPKNVRNGEYDIGDLSLTDKAGNEIRYWYNNQDMLANAKLTISGGITDNSGPVFNSVTVGENKLYPGDLLGVTVNGEDVGSGIKAVQVSFKRENTQNSNDVFWGNLRAGSTNNEWTGQLQVPAYASEGTYYIDQIYLQDQVGNSTFIKPDASLPTVQILPFYTGVNSGLLQRGTDFDPMAGVKALSNAEGDRTKDIVMKGSVDSSSDGIYLLTYSVPSWHFHEMNSNTGTYYYNAYRWITVNDQQPADQDFDTTYFNESVKIGVPSNSTVSLSDGKTLKNLSSATTVTTDGSYQVSTSTNTSNVRMASVNNFLAMNQKSAFSPVATKKTIKFVIDKQKPAAPVLSPIYSESVTISGKTEAYSKVKILCNGKFLAAGKTDSKGQFSVRIPKQTAGSTISVQATDRAGNVGSATVKKVLYVPSLQPVSNVSLYVSGKSMPKSTLKIYSNGVYIKTGKADSKGYYKISIPKQSQGKELKVVETTIKGIRYTSLPVKVLDKLPPAPPSINKVTKSSVYVTGHSEKGATVLVYRGKTKIAADKAAATGKFNIAIPKQKAGTILTVYAVDASNNKSKPGYIKVQ</sequence>
<evidence type="ECO:0000313" key="4">
    <source>
        <dbReference type="EMBL" id="MED1204529.1"/>
    </source>
</evidence>
<protein>
    <submittedName>
        <fullName evidence="4">Ig-like domain-containing protein</fullName>
    </submittedName>
</protein>
<name>A0ABU6MIN2_9BACI</name>
<dbReference type="InterPro" id="IPR041498">
    <property type="entry name" value="Big_6"/>
</dbReference>
<comment type="caution">
    <text evidence="4">The sequence shown here is derived from an EMBL/GenBank/DDBJ whole genome shotgun (WGS) entry which is preliminary data.</text>
</comment>
<dbReference type="InterPro" id="IPR032179">
    <property type="entry name" value="Cry22Aa_Ig-like"/>
</dbReference>
<feature type="domain" description="Bacterial Ig" evidence="3">
    <location>
        <begin position="714"/>
        <end position="791"/>
    </location>
</feature>
<feature type="domain" description="Bacterial Ig" evidence="3">
    <location>
        <begin position="634"/>
        <end position="698"/>
    </location>
</feature>
<evidence type="ECO:0000259" key="2">
    <source>
        <dbReference type="Pfam" id="PF16403"/>
    </source>
</evidence>
<feature type="chain" id="PRO_5045137377" evidence="1">
    <location>
        <begin position="25"/>
        <end position="792"/>
    </location>
</feature>
<dbReference type="EMBL" id="JARMAB010000023">
    <property type="protein sequence ID" value="MED1204529.1"/>
    <property type="molecule type" value="Genomic_DNA"/>
</dbReference>
<evidence type="ECO:0000256" key="1">
    <source>
        <dbReference type="SAM" id="SignalP"/>
    </source>
</evidence>
<evidence type="ECO:0000313" key="5">
    <source>
        <dbReference type="Proteomes" id="UP001341444"/>
    </source>
</evidence>
<dbReference type="Pfam" id="PF17936">
    <property type="entry name" value="Big_6"/>
    <property type="match status" value="3"/>
</dbReference>
<feature type="domain" description="Pesticidal crystal protein Cry22Aa Ig-like" evidence="2">
    <location>
        <begin position="378"/>
        <end position="430"/>
    </location>
</feature>
<proteinExistence type="predicted"/>
<feature type="signal peptide" evidence="1">
    <location>
        <begin position="1"/>
        <end position="24"/>
    </location>
</feature>
<gene>
    <name evidence="4" type="ORF">P4T90_15885</name>
</gene>
<dbReference type="RefSeq" id="WP_066266521.1">
    <property type="nucleotide sequence ID" value="NZ_JARMAB010000023.1"/>
</dbReference>
<keyword evidence="5" id="KW-1185">Reference proteome</keyword>
<dbReference type="InterPro" id="IPR013783">
    <property type="entry name" value="Ig-like_fold"/>
</dbReference>
<dbReference type="Pfam" id="PF16403">
    <property type="entry name" value="Bact_surface_Ig-like"/>
    <property type="match status" value="1"/>
</dbReference>
<dbReference type="NCBIfam" id="NF033510">
    <property type="entry name" value="Ca_tandemer"/>
    <property type="match status" value="1"/>
</dbReference>
<evidence type="ECO:0000259" key="3">
    <source>
        <dbReference type="Pfam" id="PF17936"/>
    </source>
</evidence>
<accession>A0ABU6MIN2</accession>
<dbReference type="Gene3D" id="2.60.40.10">
    <property type="entry name" value="Immunoglobulins"/>
    <property type="match status" value="3"/>
</dbReference>
<keyword evidence="1" id="KW-0732">Signal</keyword>
<organism evidence="4 5">
    <name type="scientific">Heyndrickxia acidicola</name>
    <dbReference type="NCBI Taxonomy" id="209389"/>
    <lineage>
        <taxon>Bacteria</taxon>
        <taxon>Bacillati</taxon>
        <taxon>Bacillota</taxon>
        <taxon>Bacilli</taxon>
        <taxon>Bacillales</taxon>
        <taxon>Bacillaceae</taxon>
        <taxon>Heyndrickxia</taxon>
    </lineage>
</organism>